<evidence type="ECO:0000313" key="3">
    <source>
        <dbReference type="Proteomes" id="UP000502179"/>
    </source>
</evidence>
<proteinExistence type="predicted"/>
<feature type="region of interest" description="Disordered" evidence="1">
    <location>
        <begin position="1"/>
        <end position="35"/>
    </location>
</feature>
<reference evidence="2 3" key="1">
    <citation type="submission" date="2020-02" db="EMBL/GenBank/DDBJ databases">
        <title>Genome analysis of Thermosulfuriphilus ammonigenes ST65T, an anaerobic thermophilic chemolithoautotrophic bacterium isolated from a deep-sea hydrothermal vent.</title>
        <authorList>
            <person name="Slobodkina G."/>
            <person name="Allioux M."/>
            <person name="Merkel A."/>
            <person name="Alain K."/>
            <person name="Jebbar M."/>
            <person name="Slobodkin A."/>
        </authorList>
    </citation>
    <scope>NUCLEOTIDE SEQUENCE [LARGE SCALE GENOMIC DNA]</scope>
    <source>
        <strain evidence="2 3">ST65</strain>
    </source>
</reference>
<dbReference type="AlphaFoldDB" id="A0A6G7PT74"/>
<dbReference type="Proteomes" id="UP000502179">
    <property type="component" value="Chromosome"/>
</dbReference>
<gene>
    <name evidence="2" type="ORF">G4V39_00710</name>
</gene>
<accession>A0A6G7PT74</accession>
<protein>
    <submittedName>
        <fullName evidence="2">Uncharacterized protein</fullName>
    </submittedName>
</protein>
<feature type="compositionally biased region" description="Basic and acidic residues" evidence="1">
    <location>
        <begin position="1"/>
        <end position="20"/>
    </location>
</feature>
<keyword evidence="3" id="KW-1185">Reference proteome</keyword>
<evidence type="ECO:0000256" key="1">
    <source>
        <dbReference type="SAM" id="MobiDB-lite"/>
    </source>
</evidence>
<dbReference type="KEGG" id="tav:G4V39_00710"/>
<evidence type="ECO:0000313" key="2">
    <source>
        <dbReference type="EMBL" id="QIJ70879.1"/>
    </source>
</evidence>
<name>A0A6G7PT74_9BACT</name>
<dbReference type="RefSeq" id="WP_166031102.1">
    <property type="nucleotide sequence ID" value="NZ_CP048877.1"/>
</dbReference>
<sequence>MAAYDDDRERPSWREIDRRRDRSRHTSRQREPLSQVERALKSPWLKHKYMEELEKLFSGKKASPEHQKLYQAIHKTYGSNKFHRTVEKYLQEYGLPEDWGTLILLLDHKKPEIVRKALEALKALYPQKGLLERQGFVSKVKILALTAKDEFLRAEAENTLEEVRSL</sequence>
<organism evidence="2 3">
    <name type="scientific">Thermosulfuriphilus ammonigenes</name>
    <dbReference type="NCBI Taxonomy" id="1936021"/>
    <lineage>
        <taxon>Bacteria</taxon>
        <taxon>Pseudomonadati</taxon>
        <taxon>Thermodesulfobacteriota</taxon>
        <taxon>Thermodesulfobacteria</taxon>
        <taxon>Thermodesulfobacteriales</taxon>
        <taxon>Thermodesulfobacteriaceae</taxon>
        <taxon>Thermosulfuriphilus</taxon>
    </lineage>
</organism>
<dbReference type="EMBL" id="CP048877">
    <property type="protein sequence ID" value="QIJ70879.1"/>
    <property type="molecule type" value="Genomic_DNA"/>
</dbReference>